<dbReference type="EMBL" id="SIXH01000021">
    <property type="protein sequence ID" value="TBO60916.1"/>
    <property type="molecule type" value="Genomic_DNA"/>
</dbReference>
<evidence type="ECO:0000313" key="2">
    <source>
        <dbReference type="EMBL" id="TBO60916.1"/>
    </source>
</evidence>
<sequence length="90" mass="9610">MDCEHATPRVYGCYPDDPHPWPERGHVYRELVGGPLDGLLLDVTGMSDEDIAEGAYLIAETGVHGSGGRTAYGPRGGDPASSWAWEGDVP</sequence>
<feature type="compositionally biased region" description="Gly residues" evidence="1">
    <location>
        <begin position="67"/>
        <end position="76"/>
    </location>
</feature>
<reference evidence="2 3" key="1">
    <citation type="submission" date="2019-02" db="EMBL/GenBank/DDBJ databases">
        <title>Draft Genome Sequence of Streptomyces sp. AM-2504, identified by 16S rRNA comparative analysis as a Streptomyces Kasugaensis strain.</title>
        <authorList>
            <person name="Napolioni V."/>
            <person name="Giuliodori A.M."/>
            <person name="Spurio R."/>
            <person name="Fabbretti A."/>
        </authorList>
    </citation>
    <scope>NUCLEOTIDE SEQUENCE [LARGE SCALE GENOMIC DNA]</scope>
    <source>
        <strain evidence="2 3">AM-2504</strain>
    </source>
</reference>
<evidence type="ECO:0000256" key="1">
    <source>
        <dbReference type="SAM" id="MobiDB-lite"/>
    </source>
</evidence>
<comment type="caution">
    <text evidence="2">The sequence shown here is derived from an EMBL/GenBank/DDBJ whole genome shotgun (WGS) entry which is preliminary data.</text>
</comment>
<dbReference type="Proteomes" id="UP000292452">
    <property type="component" value="Unassembled WGS sequence"/>
</dbReference>
<keyword evidence="3" id="KW-1185">Reference proteome</keyword>
<accession>A0A4Q9I009</accession>
<dbReference type="RefSeq" id="WP_131122169.1">
    <property type="nucleotide sequence ID" value="NZ_SIXH01000021.1"/>
</dbReference>
<gene>
    <name evidence="2" type="ORF">EYS09_03870</name>
</gene>
<name>A0A4Q9I009_STRKA</name>
<proteinExistence type="predicted"/>
<feature type="region of interest" description="Disordered" evidence="1">
    <location>
        <begin position="67"/>
        <end position="90"/>
    </location>
</feature>
<protein>
    <submittedName>
        <fullName evidence="2">Uncharacterized protein</fullName>
    </submittedName>
</protein>
<evidence type="ECO:0000313" key="3">
    <source>
        <dbReference type="Proteomes" id="UP000292452"/>
    </source>
</evidence>
<organism evidence="2 3">
    <name type="scientific">Streptomyces kasugaensis</name>
    <dbReference type="NCBI Taxonomy" id="1946"/>
    <lineage>
        <taxon>Bacteria</taxon>
        <taxon>Bacillati</taxon>
        <taxon>Actinomycetota</taxon>
        <taxon>Actinomycetes</taxon>
        <taxon>Kitasatosporales</taxon>
        <taxon>Streptomycetaceae</taxon>
        <taxon>Streptomyces</taxon>
    </lineage>
</organism>
<dbReference type="AlphaFoldDB" id="A0A4Q9I009"/>